<name>A0A2Z6NJT2_TRISU</name>
<accession>A0A2Z6NJT2</accession>
<protein>
    <submittedName>
        <fullName evidence="1">Uncharacterized protein</fullName>
    </submittedName>
</protein>
<dbReference type="Proteomes" id="UP000242715">
    <property type="component" value="Unassembled WGS sequence"/>
</dbReference>
<reference evidence="2" key="1">
    <citation type="journal article" date="2017" name="Front. Plant Sci.">
        <title>Climate Clever Clovers: New Paradigm to Reduce the Environmental Footprint of Ruminants by Breeding Low Methanogenic Forages Utilizing Haplotype Variation.</title>
        <authorList>
            <person name="Kaur P."/>
            <person name="Appels R."/>
            <person name="Bayer P.E."/>
            <person name="Keeble-Gagnere G."/>
            <person name="Wang J."/>
            <person name="Hirakawa H."/>
            <person name="Shirasawa K."/>
            <person name="Vercoe P."/>
            <person name="Stefanova K."/>
            <person name="Durmic Z."/>
            <person name="Nichols P."/>
            <person name="Revell C."/>
            <person name="Isobe S.N."/>
            <person name="Edwards D."/>
            <person name="Erskine W."/>
        </authorList>
    </citation>
    <scope>NUCLEOTIDE SEQUENCE [LARGE SCALE GENOMIC DNA]</scope>
    <source>
        <strain evidence="2">cv. Daliak</strain>
    </source>
</reference>
<evidence type="ECO:0000313" key="1">
    <source>
        <dbReference type="EMBL" id="GAU44006.1"/>
    </source>
</evidence>
<keyword evidence="2" id="KW-1185">Reference proteome</keyword>
<evidence type="ECO:0000313" key="2">
    <source>
        <dbReference type="Proteomes" id="UP000242715"/>
    </source>
</evidence>
<gene>
    <name evidence="1" type="ORF">TSUD_349380</name>
</gene>
<dbReference type="EMBL" id="DF974009">
    <property type="protein sequence ID" value="GAU44006.1"/>
    <property type="molecule type" value="Genomic_DNA"/>
</dbReference>
<organism evidence="1 2">
    <name type="scientific">Trifolium subterraneum</name>
    <name type="common">Subterranean clover</name>
    <dbReference type="NCBI Taxonomy" id="3900"/>
    <lineage>
        <taxon>Eukaryota</taxon>
        <taxon>Viridiplantae</taxon>
        <taxon>Streptophyta</taxon>
        <taxon>Embryophyta</taxon>
        <taxon>Tracheophyta</taxon>
        <taxon>Spermatophyta</taxon>
        <taxon>Magnoliopsida</taxon>
        <taxon>eudicotyledons</taxon>
        <taxon>Gunneridae</taxon>
        <taxon>Pentapetalae</taxon>
        <taxon>rosids</taxon>
        <taxon>fabids</taxon>
        <taxon>Fabales</taxon>
        <taxon>Fabaceae</taxon>
        <taxon>Papilionoideae</taxon>
        <taxon>50 kb inversion clade</taxon>
        <taxon>NPAAA clade</taxon>
        <taxon>Hologalegina</taxon>
        <taxon>IRL clade</taxon>
        <taxon>Trifolieae</taxon>
        <taxon>Trifolium</taxon>
    </lineage>
</organism>
<sequence>MTSSQLRSTTATRVTAGNILAIQVFGDMSLIGWTLLIGIIGHCQYHHDHIVFLSLATCRHLPEIFQRVFLQRIPLCEAPHPGSPAAIVSACGSHFLSTSSLPPCHPCHSLSAA</sequence>
<proteinExistence type="predicted"/>
<dbReference type="AlphaFoldDB" id="A0A2Z6NJT2"/>